<keyword evidence="4" id="KW-0645">Protease</keyword>
<dbReference type="SUPFAM" id="SSF50156">
    <property type="entry name" value="PDZ domain-like"/>
    <property type="match status" value="1"/>
</dbReference>
<sequence>MLKISGLALVVALTVGGAMAQEQALPMPTPDTPALPVPQDVDYPGTIQLHVDATDLDRHIITIHEVIPVSGAGPLVLLQPKWLPGTHSPRDSDVTKLAGLHITAVGKELKWRRDDVATNGFHVEVPAGVTEVVADFQFLSPVQERDGLIVHTRNMMDMQWENESLYPAGYYTRRIPVQVTLTLPQGWGYGSALETDKREADVVTFKPISYDNLIDSPLLAGRYFKRYDLDPGSKVPVFLDIAADDPADLEVPEKALTIQKNVVQEAYKLFGGQHYDHYDILLAITSEMGGIGLEHHRSSENAVEPGYLRNVVGKGFGRFIPPHEYTHSWDGKFRRPAGQFTPTFQEPMRDELLWVYEGGTTYWGELLESRAGLYNFDQRLQMMAATMASYDLLPAREWRDLQDTTFDPIISNREPKSWPTWQRSEDYYAEGGLIWLDADTLIREKTGGRKSLDDFAKAFFNVHNGSFLPAPYTFDDVVASLNAVYAYDWAGFLKTRLERTGKGAPLDGLTRGGYRLVYDNTPSDYIRSNEGKRGANFGYSLGLSIGKDGTLRDVLWNGLGFKAGMTAGMKVVAVNDRAYDGDRLKDLVIAAHRPGNTDKINLLVQDGEYFKTITFDYHDGLRYPHLERIAGTTDWLKPIYGAEDKPAKKGK</sequence>
<feature type="domain" description="Peptidase M61 N-terminal" evidence="3">
    <location>
        <begin position="48"/>
        <end position="222"/>
    </location>
</feature>
<dbReference type="InterPro" id="IPR007963">
    <property type="entry name" value="Peptidase_M61_catalytic"/>
</dbReference>
<evidence type="ECO:0000259" key="2">
    <source>
        <dbReference type="Pfam" id="PF05299"/>
    </source>
</evidence>
<dbReference type="Gene3D" id="1.10.390.10">
    <property type="entry name" value="Neutral Protease Domain 2"/>
    <property type="match status" value="1"/>
</dbReference>
<evidence type="ECO:0000313" key="4">
    <source>
        <dbReference type="EMBL" id="SCW80887.1"/>
    </source>
</evidence>
<dbReference type="GO" id="GO:0006508">
    <property type="term" value="P:proteolysis"/>
    <property type="evidence" value="ECO:0007669"/>
    <property type="project" value="UniProtKB-KW"/>
</dbReference>
<evidence type="ECO:0000259" key="3">
    <source>
        <dbReference type="Pfam" id="PF17899"/>
    </source>
</evidence>
<dbReference type="InterPro" id="IPR040756">
    <property type="entry name" value="Peptidase_M61_N"/>
</dbReference>
<dbReference type="PIRSF" id="PIRSF016493">
    <property type="entry name" value="Glycyl_aminpptds"/>
    <property type="match status" value="1"/>
</dbReference>
<dbReference type="STRING" id="260084.SAMN02927928_3592"/>
<dbReference type="RefSeq" id="WP_090650538.1">
    <property type="nucleotide sequence ID" value="NZ_CBCRYE010000002.1"/>
</dbReference>
<dbReference type="GO" id="GO:0008237">
    <property type="term" value="F:metallopeptidase activity"/>
    <property type="evidence" value="ECO:0007669"/>
    <property type="project" value="UniProtKB-KW"/>
</dbReference>
<evidence type="ECO:0000313" key="5">
    <source>
        <dbReference type="Proteomes" id="UP000199150"/>
    </source>
</evidence>
<feature type="domain" description="Peptidase M61 catalytic" evidence="2">
    <location>
        <begin position="322"/>
        <end position="434"/>
    </location>
</feature>
<evidence type="ECO:0000256" key="1">
    <source>
        <dbReference type="SAM" id="SignalP"/>
    </source>
</evidence>
<keyword evidence="1" id="KW-0732">Signal</keyword>
<keyword evidence="4" id="KW-0482">Metalloprotease</keyword>
<keyword evidence="4" id="KW-0378">Hydrolase</keyword>
<proteinExistence type="predicted"/>
<dbReference type="Proteomes" id="UP000199150">
    <property type="component" value="Unassembled WGS sequence"/>
</dbReference>
<gene>
    <name evidence="4" type="ORF">SAMN02927928_3592</name>
</gene>
<feature type="signal peptide" evidence="1">
    <location>
        <begin position="1"/>
        <end position="20"/>
    </location>
</feature>
<dbReference type="Pfam" id="PF05299">
    <property type="entry name" value="Peptidase_M61"/>
    <property type="match status" value="1"/>
</dbReference>
<protein>
    <submittedName>
        <fullName evidence="4">Predicted metalloprotease, contains C-terminal PDZ domain</fullName>
    </submittedName>
</protein>
<dbReference type="Gene3D" id="2.60.40.3650">
    <property type="match status" value="1"/>
</dbReference>
<dbReference type="OrthoDB" id="9778516at2"/>
<dbReference type="InterPro" id="IPR036034">
    <property type="entry name" value="PDZ_sf"/>
</dbReference>
<reference evidence="5" key="1">
    <citation type="submission" date="2016-10" db="EMBL/GenBank/DDBJ databases">
        <authorList>
            <person name="Varghese N."/>
            <person name="Submissions S."/>
        </authorList>
    </citation>
    <scope>NUCLEOTIDE SEQUENCE [LARGE SCALE GENOMIC DNA]</scope>
    <source>
        <strain evidence="5">CGMCC 1.3431</strain>
    </source>
</reference>
<dbReference type="InterPro" id="IPR024191">
    <property type="entry name" value="Peptidase_M61"/>
</dbReference>
<organism evidence="4 5">
    <name type="scientific">Asticcacaulis taihuensis</name>
    <dbReference type="NCBI Taxonomy" id="260084"/>
    <lineage>
        <taxon>Bacteria</taxon>
        <taxon>Pseudomonadati</taxon>
        <taxon>Pseudomonadota</taxon>
        <taxon>Alphaproteobacteria</taxon>
        <taxon>Caulobacterales</taxon>
        <taxon>Caulobacteraceae</taxon>
        <taxon>Asticcacaulis</taxon>
    </lineage>
</organism>
<name>A0A1G4THX2_9CAUL</name>
<dbReference type="EMBL" id="FMTS01000008">
    <property type="protein sequence ID" value="SCW80887.1"/>
    <property type="molecule type" value="Genomic_DNA"/>
</dbReference>
<keyword evidence="5" id="KW-1185">Reference proteome</keyword>
<feature type="chain" id="PRO_5011711908" evidence="1">
    <location>
        <begin position="21"/>
        <end position="651"/>
    </location>
</feature>
<dbReference type="AlphaFoldDB" id="A0A1G4THX2"/>
<dbReference type="InterPro" id="IPR027268">
    <property type="entry name" value="Peptidase_M4/M1_CTD_sf"/>
</dbReference>
<accession>A0A1G4THX2</accession>
<dbReference type="Pfam" id="PF17899">
    <property type="entry name" value="Peptidase_M61_N"/>
    <property type="match status" value="1"/>
</dbReference>